<dbReference type="SUPFAM" id="SSF54160">
    <property type="entry name" value="Chromo domain-like"/>
    <property type="match status" value="2"/>
</dbReference>
<evidence type="ECO:0000256" key="2">
    <source>
        <dbReference type="ARBA" id="ARBA00004286"/>
    </source>
</evidence>
<dbReference type="SMART" id="SM00487">
    <property type="entry name" value="DEXDc"/>
    <property type="match status" value="1"/>
</dbReference>
<dbReference type="CDD" id="cd18793">
    <property type="entry name" value="SF2_C_SNF"/>
    <property type="match status" value="1"/>
</dbReference>
<feature type="domain" description="Helicase C-terminal" evidence="19">
    <location>
        <begin position="773"/>
        <end position="924"/>
    </location>
</feature>
<dbReference type="GO" id="GO:0000785">
    <property type="term" value="C:chromatin"/>
    <property type="evidence" value="ECO:0007669"/>
    <property type="project" value="TreeGrafter"/>
</dbReference>
<dbReference type="PROSITE" id="PS00690">
    <property type="entry name" value="DEAH_ATP_HELICASE"/>
    <property type="match status" value="1"/>
</dbReference>
<dbReference type="FunFam" id="3.40.50.10810:FF:000007">
    <property type="entry name" value="Chromodomain-helicase-DNA-binding protein 2 isoform 1"/>
    <property type="match status" value="1"/>
</dbReference>
<feature type="compositionally biased region" description="Basic and acidic residues" evidence="16">
    <location>
        <begin position="150"/>
        <end position="159"/>
    </location>
</feature>
<dbReference type="GO" id="GO:0003677">
    <property type="term" value="F:DNA binding"/>
    <property type="evidence" value="ECO:0007669"/>
    <property type="project" value="UniProtKB-KW"/>
</dbReference>
<keyword evidence="5" id="KW-0677">Repeat</keyword>
<dbReference type="CDD" id="cd18659">
    <property type="entry name" value="CD2_tandem"/>
    <property type="match status" value="1"/>
</dbReference>
<dbReference type="InterPro" id="IPR000330">
    <property type="entry name" value="SNF2_N"/>
</dbReference>
<dbReference type="Pfam" id="PF23588">
    <property type="entry name" value="HTH_CHD1_Hrp3"/>
    <property type="match status" value="1"/>
</dbReference>
<dbReference type="OrthoDB" id="5857104at2759"/>
<feature type="compositionally biased region" description="Basic and acidic residues" evidence="16">
    <location>
        <begin position="1080"/>
        <end position="1093"/>
    </location>
</feature>
<dbReference type="Pfam" id="PF13907">
    <property type="entry name" value="CHD1-like_C"/>
    <property type="match status" value="1"/>
</dbReference>
<dbReference type="CDD" id="cd18666">
    <property type="entry name" value="CD1_tandem_CHD1-2_like"/>
    <property type="match status" value="1"/>
</dbReference>
<evidence type="ECO:0000256" key="6">
    <source>
        <dbReference type="ARBA" id="ARBA00022741"/>
    </source>
</evidence>
<keyword evidence="7" id="KW-0378">Hydrolase</keyword>
<dbReference type="SMART" id="SM00298">
    <property type="entry name" value="CHROMO"/>
    <property type="match status" value="2"/>
</dbReference>
<dbReference type="GO" id="GO:0016887">
    <property type="term" value="F:ATP hydrolysis activity"/>
    <property type="evidence" value="ECO:0007669"/>
    <property type="project" value="TreeGrafter"/>
</dbReference>
<dbReference type="Pfam" id="PF00176">
    <property type="entry name" value="SNF2-rel_dom"/>
    <property type="match status" value="1"/>
</dbReference>
<dbReference type="Gene3D" id="1.10.10.60">
    <property type="entry name" value="Homeodomain-like"/>
    <property type="match status" value="1"/>
</dbReference>
<dbReference type="InterPro" id="IPR038718">
    <property type="entry name" value="SNF2-like_sf"/>
</dbReference>
<dbReference type="Gene3D" id="3.40.50.10810">
    <property type="entry name" value="Tandem AAA-ATPase domain"/>
    <property type="match status" value="1"/>
</dbReference>
<evidence type="ECO:0000259" key="18">
    <source>
        <dbReference type="PROSITE" id="PS51192"/>
    </source>
</evidence>
<dbReference type="Pfam" id="PF18375">
    <property type="entry name" value="CDH1_2_SANT_HL1"/>
    <property type="match status" value="1"/>
</dbReference>
<dbReference type="InterPro" id="IPR023779">
    <property type="entry name" value="Chromodomain_CS"/>
</dbReference>
<dbReference type="FunFam" id="3.40.50.300:FF:000130">
    <property type="entry name" value="Chromodomain-helicase-DNA-binding protein 2 isoform 1"/>
    <property type="match status" value="1"/>
</dbReference>
<evidence type="ECO:0000256" key="5">
    <source>
        <dbReference type="ARBA" id="ARBA00022737"/>
    </source>
</evidence>
<evidence type="ECO:0000256" key="1">
    <source>
        <dbReference type="ARBA" id="ARBA00004123"/>
    </source>
</evidence>
<dbReference type="Pfam" id="PF00385">
    <property type="entry name" value="Chromo"/>
    <property type="match status" value="2"/>
</dbReference>
<keyword evidence="4" id="KW-0158">Chromosome</keyword>
<feature type="domain" description="Chromo" evidence="17">
    <location>
        <begin position="374"/>
        <end position="434"/>
    </location>
</feature>
<dbReference type="PROSITE" id="PS00598">
    <property type="entry name" value="CHROMO_1"/>
    <property type="match status" value="1"/>
</dbReference>
<proteinExistence type="inferred from homology"/>
<comment type="similarity">
    <text evidence="3">Belongs to the SNF2/RAD54 helicase family.</text>
</comment>
<feature type="compositionally biased region" description="Basic and acidic residues" evidence="16">
    <location>
        <begin position="1501"/>
        <end position="1527"/>
    </location>
</feature>
<dbReference type="Pfam" id="PF00271">
    <property type="entry name" value="Helicase_C"/>
    <property type="match status" value="1"/>
</dbReference>
<feature type="compositionally biased region" description="Polar residues" evidence="16">
    <location>
        <begin position="22"/>
        <end position="40"/>
    </location>
</feature>
<evidence type="ECO:0000259" key="19">
    <source>
        <dbReference type="PROSITE" id="PS51194"/>
    </source>
</evidence>
<evidence type="ECO:0000259" key="17">
    <source>
        <dbReference type="PROSITE" id="PS50013"/>
    </source>
</evidence>
<dbReference type="Gene3D" id="3.40.50.300">
    <property type="entry name" value="P-loop containing nucleotide triphosphate hydrolases"/>
    <property type="match status" value="1"/>
</dbReference>
<comment type="caution">
    <text evidence="20">The sequence shown here is derived from an EMBL/GenBank/DDBJ whole genome shotgun (WGS) entry which is preliminary data.</text>
</comment>
<dbReference type="GO" id="GO:0140658">
    <property type="term" value="F:ATP-dependent chromatin remodeler activity"/>
    <property type="evidence" value="ECO:0007669"/>
    <property type="project" value="TreeGrafter"/>
</dbReference>
<dbReference type="InterPro" id="IPR056302">
    <property type="entry name" value="CHD1-2/Hrp3_HTH"/>
</dbReference>
<dbReference type="InterPro" id="IPR040793">
    <property type="entry name" value="CDH1_2_SANT_HL1"/>
</dbReference>
<keyword evidence="6" id="KW-0547">Nucleotide-binding</keyword>
<feature type="region of interest" description="Disordered" evidence="16">
    <location>
        <begin position="22"/>
        <end position="256"/>
    </location>
</feature>
<evidence type="ECO:0000256" key="7">
    <source>
        <dbReference type="ARBA" id="ARBA00022801"/>
    </source>
</evidence>
<keyword evidence="10" id="KW-0238">DNA-binding</keyword>
<dbReference type="InterPro" id="IPR025260">
    <property type="entry name" value="CHD1-like_C"/>
</dbReference>
<evidence type="ECO:0000256" key="15">
    <source>
        <dbReference type="ARBA" id="ARBA00076717"/>
    </source>
</evidence>
<dbReference type="EMBL" id="VYZN01000001">
    <property type="protein sequence ID" value="KAE9544647.1"/>
    <property type="molecule type" value="Genomic_DNA"/>
</dbReference>
<dbReference type="Gene3D" id="6.10.140.1440">
    <property type="match status" value="1"/>
</dbReference>
<evidence type="ECO:0000256" key="16">
    <source>
        <dbReference type="SAM" id="MobiDB-lite"/>
    </source>
</evidence>
<keyword evidence="9" id="KW-0805">Transcription regulation</keyword>
<dbReference type="PROSITE" id="PS51194">
    <property type="entry name" value="HELICASE_CTER"/>
    <property type="match status" value="1"/>
</dbReference>
<feature type="compositionally biased region" description="Acidic residues" evidence="16">
    <location>
        <begin position="240"/>
        <end position="256"/>
    </location>
</feature>
<feature type="region of interest" description="Disordered" evidence="16">
    <location>
        <begin position="1501"/>
        <end position="1615"/>
    </location>
</feature>
<feature type="domain" description="Chromo" evidence="17">
    <location>
        <begin position="259"/>
        <end position="337"/>
    </location>
</feature>
<evidence type="ECO:0000256" key="10">
    <source>
        <dbReference type="ARBA" id="ARBA00023125"/>
    </source>
</evidence>
<evidence type="ECO:0000256" key="14">
    <source>
        <dbReference type="ARBA" id="ARBA00074667"/>
    </source>
</evidence>
<evidence type="ECO:0000256" key="9">
    <source>
        <dbReference type="ARBA" id="ARBA00023015"/>
    </source>
</evidence>
<dbReference type="InterPro" id="IPR049730">
    <property type="entry name" value="SNF2/RAD54-like_C"/>
</dbReference>
<organism evidence="20 21">
    <name type="scientific">Aphis glycines</name>
    <name type="common">Soybean aphid</name>
    <dbReference type="NCBI Taxonomy" id="307491"/>
    <lineage>
        <taxon>Eukaryota</taxon>
        <taxon>Metazoa</taxon>
        <taxon>Ecdysozoa</taxon>
        <taxon>Arthropoda</taxon>
        <taxon>Hexapoda</taxon>
        <taxon>Insecta</taxon>
        <taxon>Pterygota</taxon>
        <taxon>Neoptera</taxon>
        <taxon>Paraneoptera</taxon>
        <taxon>Hemiptera</taxon>
        <taxon>Sternorrhyncha</taxon>
        <taxon>Aphidomorpha</taxon>
        <taxon>Aphidoidea</taxon>
        <taxon>Aphididae</taxon>
        <taxon>Aphidini</taxon>
        <taxon>Aphis</taxon>
        <taxon>Aphis</taxon>
    </lineage>
</organism>
<dbReference type="GO" id="GO:0005634">
    <property type="term" value="C:nucleus"/>
    <property type="evidence" value="ECO:0007669"/>
    <property type="project" value="UniProtKB-SubCell"/>
</dbReference>
<feature type="domain" description="Helicase ATP-binding" evidence="18">
    <location>
        <begin position="476"/>
        <end position="646"/>
    </location>
</feature>
<feature type="compositionally biased region" description="Basic and acidic residues" evidence="16">
    <location>
        <begin position="1603"/>
        <end position="1615"/>
    </location>
</feature>
<dbReference type="GO" id="GO:0005524">
    <property type="term" value="F:ATP binding"/>
    <property type="evidence" value="ECO:0007669"/>
    <property type="project" value="UniProtKB-KW"/>
</dbReference>
<dbReference type="CDD" id="cd17993">
    <property type="entry name" value="DEXHc_CHD1_2"/>
    <property type="match status" value="1"/>
</dbReference>
<dbReference type="GO" id="GO:0034728">
    <property type="term" value="P:nucleosome organization"/>
    <property type="evidence" value="ECO:0007669"/>
    <property type="project" value="TreeGrafter"/>
</dbReference>
<accession>A0A6G0U6S0</accession>
<feature type="compositionally biased region" description="Basic residues" evidence="16">
    <location>
        <begin position="101"/>
        <end position="111"/>
    </location>
</feature>
<dbReference type="GO" id="GO:0003682">
    <property type="term" value="F:chromatin binding"/>
    <property type="evidence" value="ECO:0007669"/>
    <property type="project" value="TreeGrafter"/>
</dbReference>
<protein>
    <recommendedName>
        <fullName evidence="14">Chromodomain-helicase-DNA-binding protein 1</fullName>
    </recommendedName>
    <alternativeName>
        <fullName evidence="15">ATP-dependent helicase CHD1</fullName>
    </alternativeName>
</protein>
<feature type="compositionally biased region" description="Polar residues" evidence="16">
    <location>
        <begin position="1579"/>
        <end position="1588"/>
    </location>
</feature>
<dbReference type="InterPro" id="IPR016197">
    <property type="entry name" value="Chromo-like_dom_sf"/>
</dbReference>
<evidence type="ECO:0000256" key="8">
    <source>
        <dbReference type="ARBA" id="ARBA00022840"/>
    </source>
</evidence>
<feature type="compositionally biased region" description="Low complexity" evidence="16">
    <location>
        <begin position="1551"/>
        <end position="1578"/>
    </location>
</feature>
<evidence type="ECO:0000256" key="11">
    <source>
        <dbReference type="ARBA" id="ARBA00023163"/>
    </source>
</evidence>
<evidence type="ECO:0000256" key="12">
    <source>
        <dbReference type="ARBA" id="ARBA00023242"/>
    </source>
</evidence>
<dbReference type="Gene3D" id="2.40.50.40">
    <property type="match status" value="2"/>
</dbReference>
<keyword evidence="11" id="KW-0804">Transcription</keyword>
<dbReference type="InterPro" id="IPR027417">
    <property type="entry name" value="P-loop_NTPase"/>
</dbReference>
<comment type="subcellular location">
    <subcellularLocation>
        <location evidence="2">Chromosome</location>
    </subcellularLocation>
    <subcellularLocation>
        <location evidence="1">Nucleus</location>
    </subcellularLocation>
</comment>
<dbReference type="Proteomes" id="UP000475862">
    <property type="component" value="Unassembled WGS sequence"/>
</dbReference>
<feature type="compositionally biased region" description="Basic and acidic residues" evidence="16">
    <location>
        <begin position="1036"/>
        <end position="1048"/>
    </location>
</feature>
<keyword evidence="12" id="KW-0539">Nucleus</keyword>
<dbReference type="InterPro" id="IPR001650">
    <property type="entry name" value="Helicase_C-like"/>
</dbReference>
<comment type="catalytic activity">
    <reaction evidence="13">
        <text>ATP + H2O = ADP + phosphate + H(+)</text>
        <dbReference type="Rhea" id="RHEA:13065"/>
        <dbReference type="ChEBI" id="CHEBI:15377"/>
        <dbReference type="ChEBI" id="CHEBI:15378"/>
        <dbReference type="ChEBI" id="CHEBI:30616"/>
        <dbReference type="ChEBI" id="CHEBI:43474"/>
        <dbReference type="ChEBI" id="CHEBI:456216"/>
    </reaction>
</comment>
<dbReference type="PANTHER" id="PTHR45623">
    <property type="entry name" value="CHROMODOMAIN-HELICASE-DNA-BINDING PROTEIN 3-RELATED-RELATED"/>
    <property type="match status" value="1"/>
</dbReference>
<dbReference type="InterPro" id="IPR002464">
    <property type="entry name" value="DNA/RNA_helicase_DEAH_CS"/>
</dbReference>
<feature type="region of interest" description="Disordered" evidence="16">
    <location>
        <begin position="1036"/>
        <end position="1093"/>
    </location>
</feature>
<evidence type="ECO:0000256" key="4">
    <source>
        <dbReference type="ARBA" id="ARBA00022454"/>
    </source>
</evidence>
<sequence>MVAMIINNNYWLPLYYYEYGSSQSDASQEANSSEQSTDEYSPSERSKRVIKPSLKPSESDNSSDYSSQVTINKKWKNDSSDYDSETDKEEIPRSKSLAALRRQKQPTRRPTIKLNPCFNKRKNDSYSANSDDENASKSRNLRRRLQTVNYKEESEKSDSDNYDSETDKEEIPLSKSLAALQPLKQPTRRPTIKLNPRYNKRKNYSYSTNSDDEDASKSRNTRRRLQTVSYKEESEKSDSDDYLEREEVEEKDELSETYETIEKVLARRQGKIGAVGNITTIYAIEEKGDPNIDCDPDEKETQFLIKWKGWSHIHNTWESMNSLLDQEIKGLKKIDNFVIRENSVGAWCNQMTPEDSEYYECQLELQQDLLKSYNIVERIIGESKIPAQEEYYVKWQSLPYSDASWEVASLIERKWPQKIKEFRDRESSKTTPSIACRALKYRPKFVQLSEEPEYFGGYDEKLILRDYQLHGVNWLIHSWCKDNSVILADEMGLGKTIQTICFLNYLFHNYQMHGPFLVVVPLSTMPSWQREFSLWAPDINIVTYIGDVKSRNIIRETEWCYESSKRLKFNAILTTYEIVLKDSLLLNSLSWAVLLVDEAHRLKNDDSLLYKALQSFDTNQRLLITGTPLQNNLKELWALLHFIMPAKFDNWEEFEHMHDNAASKGYTKLHRQLEPYILRRVKKDVEKSLPAKVEQILSVEMTPVQRKYYKWILTKNFNALRNESKGSLTTFLNIMIELKKCCNHALLTKPQENENTADANLQSLLRGSGKLMLLDKLLVRLKETGHRVLIFSQMVRMLDILAEYLSYRRFPFQRLDGSIKGDVRRQALEHFNAKGSQDFCFLLSTRAGGLGINLATADTVIIFDSDWNPQNDLQAQARAHRIGQKSQVNIYRLVTKGSIEENIVERAKQKMVLDHLVIQRMDTTGHTVLNKKAKNASIPFNKDELTAILKFGAEELFKDDPGADEEPLCDIDEILRRAETRDEAPTTVGSELLSAFKIASFTFDEEKDIVDKSPKTQNEQKNKEWDEIIPESLRKKVEDEEKAKKIGDRYLPPRSKKTLQKLNQEGKRKKDESDDDSDEDQPRKRVRPHVETKEVVKKPFTDAEIQKLIKSCKRFPNPMKRIDAVADDADLQKKPKSELKKIIQMLYDRCNEACNSEHTEKESDATNDDGIKKKIRGPLIKLGGVAVNAKSVLACSEELDILDDIIPSDEEKRSKFILDLKYVKSANFDFDWDITDDSKLLIGIYLYGLGSWEAIKIDTALGLSDKILSNEDKKPQAKHLLTRSEYLLKMLKKTQVVIKGESTPKKACKVKEGKLRKIIDDNSTGNINKKKIDSATNHDENLKSKKDLINDLIKSGLTGSPPKEKKPKIATKTGPMHFTANSESKAVNIDDIVELPKEKFLECKEKMRPVKKVLKALDDPEEKKNKLHYINHMQECLIEIGSHIGKCLEKYKDPDKIREWRRNLWFFVSKFTEFDSKKLLKVYRRGLHIIEKLEKDNKVKDRNKNKNKIRDKSKEDKKLRKNMETKDSLALLKRKSRDSDDIEKKSKKQKTSNSNSGALSTIPTTPPSSSNCSNAISSYGQSSNQCDANYNHHRNRSTPYFRSDNRSSTRNDNRSCPAFRERARKIDSDMRMHDKIRYQQEAYTAYRQAAAASFYAPELYSRSGSASYLRLPQYSVSSDWHTPVSEYRRDYES</sequence>
<dbReference type="SMART" id="SM00490">
    <property type="entry name" value="HELICc"/>
    <property type="match status" value="1"/>
</dbReference>
<dbReference type="GO" id="GO:0042393">
    <property type="term" value="F:histone binding"/>
    <property type="evidence" value="ECO:0007669"/>
    <property type="project" value="TreeGrafter"/>
</dbReference>
<gene>
    <name evidence="20" type="ORF">AGLY_000189</name>
</gene>
<dbReference type="SUPFAM" id="SSF52540">
    <property type="entry name" value="P-loop containing nucleoside triphosphate hydrolases"/>
    <property type="match status" value="2"/>
</dbReference>
<dbReference type="SMART" id="SM01176">
    <property type="entry name" value="DUF4208"/>
    <property type="match status" value="1"/>
</dbReference>
<dbReference type="PROSITE" id="PS50013">
    <property type="entry name" value="CHROMO_2"/>
    <property type="match status" value="2"/>
</dbReference>
<evidence type="ECO:0000256" key="13">
    <source>
        <dbReference type="ARBA" id="ARBA00049360"/>
    </source>
</evidence>
<feature type="compositionally biased region" description="Basic and acidic residues" evidence="16">
    <location>
        <begin position="230"/>
        <end position="239"/>
    </location>
</feature>
<dbReference type="FunFam" id="2.40.50.40:FF:000014">
    <property type="entry name" value="Chromodomain-helicase-DNA-binding protein 2 isoform 1"/>
    <property type="match status" value="1"/>
</dbReference>
<dbReference type="InterPro" id="IPR023780">
    <property type="entry name" value="Chromo_domain"/>
</dbReference>
<dbReference type="PROSITE" id="PS51192">
    <property type="entry name" value="HELICASE_ATP_BIND_1"/>
    <property type="match status" value="1"/>
</dbReference>
<reference evidence="20 21" key="1">
    <citation type="submission" date="2019-08" db="EMBL/GenBank/DDBJ databases">
        <title>The genome of the soybean aphid Biotype 1, its phylome, world population structure and adaptation to the North American continent.</title>
        <authorList>
            <person name="Giordano R."/>
            <person name="Donthu R.K."/>
            <person name="Hernandez A.G."/>
            <person name="Wright C.L."/>
            <person name="Zimin A.V."/>
        </authorList>
    </citation>
    <scope>NUCLEOTIDE SEQUENCE [LARGE SCALE GENOMIC DNA]</scope>
    <source>
        <tissue evidence="20">Whole aphids</tissue>
    </source>
</reference>
<dbReference type="InterPro" id="IPR000953">
    <property type="entry name" value="Chromo/chromo_shadow_dom"/>
</dbReference>
<name>A0A6G0U6S0_APHGL</name>
<evidence type="ECO:0000256" key="3">
    <source>
        <dbReference type="ARBA" id="ARBA00007025"/>
    </source>
</evidence>
<keyword evidence="8" id="KW-0067">ATP-binding</keyword>
<dbReference type="PANTHER" id="PTHR45623:SF14">
    <property type="entry name" value="CHROMODOMAIN-HELICASE-DNA-BINDING PROTEIN 1"/>
    <property type="match status" value="1"/>
</dbReference>
<evidence type="ECO:0000313" key="21">
    <source>
        <dbReference type="Proteomes" id="UP000475862"/>
    </source>
</evidence>
<dbReference type="InterPro" id="IPR014001">
    <property type="entry name" value="Helicase_ATP-bd"/>
</dbReference>
<keyword evidence="21" id="KW-1185">Reference proteome</keyword>
<evidence type="ECO:0000313" key="20">
    <source>
        <dbReference type="EMBL" id="KAE9544647.1"/>
    </source>
</evidence>